<keyword evidence="3" id="KW-1185">Reference proteome</keyword>
<feature type="region of interest" description="Disordered" evidence="1">
    <location>
        <begin position="61"/>
        <end position="80"/>
    </location>
</feature>
<gene>
    <name evidence="2" type="ORF">CEXT_407871</name>
</gene>
<dbReference type="EMBL" id="BPLR01015654">
    <property type="protein sequence ID" value="GIY77621.1"/>
    <property type="molecule type" value="Genomic_DNA"/>
</dbReference>
<reference evidence="2 3" key="1">
    <citation type="submission" date="2021-06" db="EMBL/GenBank/DDBJ databases">
        <title>Caerostris extrusa draft genome.</title>
        <authorList>
            <person name="Kono N."/>
            <person name="Arakawa K."/>
        </authorList>
    </citation>
    <scope>NUCLEOTIDE SEQUENCE [LARGE SCALE GENOMIC DNA]</scope>
</reference>
<dbReference type="Proteomes" id="UP001054945">
    <property type="component" value="Unassembled WGS sequence"/>
</dbReference>
<evidence type="ECO:0000313" key="2">
    <source>
        <dbReference type="EMBL" id="GIY77621.1"/>
    </source>
</evidence>
<protein>
    <submittedName>
        <fullName evidence="2">Uncharacterized protein</fullName>
    </submittedName>
</protein>
<evidence type="ECO:0000313" key="3">
    <source>
        <dbReference type="Proteomes" id="UP001054945"/>
    </source>
</evidence>
<proteinExistence type="predicted"/>
<accession>A0AAV4W555</accession>
<dbReference type="AlphaFoldDB" id="A0AAV4W555"/>
<organism evidence="2 3">
    <name type="scientific">Caerostris extrusa</name>
    <name type="common">Bark spider</name>
    <name type="synonym">Caerostris bankana</name>
    <dbReference type="NCBI Taxonomy" id="172846"/>
    <lineage>
        <taxon>Eukaryota</taxon>
        <taxon>Metazoa</taxon>
        <taxon>Ecdysozoa</taxon>
        <taxon>Arthropoda</taxon>
        <taxon>Chelicerata</taxon>
        <taxon>Arachnida</taxon>
        <taxon>Araneae</taxon>
        <taxon>Araneomorphae</taxon>
        <taxon>Entelegynae</taxon>
        <taxon>Araneoidea</taxon>
        <taxon>Araneidae</taxon>
        <taxon>Caerostris</taxon>
    </lineage>
</organism>
<feature type="compositionally biased region" description="Pro residues" evidence="1">
    <location>
        <begin position="71"/>
        <end position="80"/>
    </location>
</feature>
<sequence length="80" mass="9374">MTGDKRFIALFIGERMKKKKKKFVRNLSIQFLRDSDLILRDAMIEGLPYIIQNLQQFNALSDEPEDRSFKPHPPPPPSFL</sequence>
<comment type="caution">
    <text evidence="2">The sequence shown here is derived from an EMBL/GenBank/DDBJ whole genome shotgun (WGS) entry which is preliminary data.</text>
</comment>
<evidence type="ECO:0000256" key="1">
    <source>
        <dbReference type="SAM" id="MobiDB-lite"/>
    </source>
</evidence>
<name>A0AAV4W555_CAEEX</name>